<reference evidence="2 4" key="1">
    <citation type="journal article" date="2018" name="Elife">
        <title>Discovery and characterization of a prevalent human gut bacterial enzyme sufficient for the inactivation of a family of plant toxins.</title>
        <authorList>
            <person name="Koppel N."/>
            <person name="Bisanz J.E."/>
            <person name="Pandelia M.E."/>
            <person name="Turnbaugh P.J."/>
            <person name="Balskus E.P."/>
        </authorList>
    </citation>
    <scope>NUCLEOTIDE SEQUENCE [LARGE SCALE GENOMIC DNA]</scope>
    <source>
        <strain evidence="2 4">DSM 16107</strain>
    </source>
</reference>
<evidence type="ECO:0000313" key="5">
    <source>
        <dbReference type="Proteomes" id="UP000270112"/>
    </source>
</evidence>
<dbReference type="InterPro" id="IPR012495">
    <property type="entry name" value="TadE-like_dom"/>
</dbReference>
<proteinExistence type="predicted"/>
<dbReference type="Proteomes" id="UP000270112">
    <property type="component" value="Unassembled WGS sequence"/>
</dbReference>
<name>A0A3N0IQ91_9ACTN</name>
<protein>
    <recommendedName>
        <fullName evidence="1">TadE-like domain-containing protein</fullName>
    </recommendedName>
</protein>
<organism evidence="3 5">
    <name type="scientific">Eggerthella sinensis</name>
    <dbReference type="NCBI Taxonomy" id="242230"/>
    <lineage>
        <taxon>Bacteria</taxon>
        <taxon>Bacillati</taxon>
        <taxon>Actinomycetota</taxon>
        <taxon>Coriobacteriia</taxon>
        <taxon>Eggerthellales</taxon>
        <taxon>Eggerthellaceae</taxon>
        <taxon>Eggerthella</taxon>
    </lineage>
</organism>
<accession>A0A3N0IQ91</accession>
<reference evidence="5" key="2">
    <citation type="submission" date="2018-05" db="EMBL/GenBank/DDBJ databases">
        <title>Genome Sequencing of selected type strains of the family Eggerthellaceae.</title>
        <authorList>
            <person name="Danylec N."/>
            <person name="Stoll D.A."/>
            <person name="Doetsch A."/>
            <person name="Huch M."/>
        </authorList>
    </citation>
    <scope>NUCLEOTIDE SEQUENCE [LARGE SCALE GENOMIC DNA]</scope>
    <source>
        <strain evidence="5">DSM 16107</strain>
    </source>
</reference>
<evidence type="ECO:0000313" key="4">
    <source>
        <dbReference type="Proteomes" id="UP000253817"/>
    </source>
</evidence>
<dbReference type="Pfam" id="PF07811">
    <property type="entry name" value="TadE"/>
    <property type="match status" value="1"/>
</dbReference>
<reference evidence="3" key="3">
    <citation type="journal article" date="2019" name="Microbiol. Resour. Announc.">
        <title>Draft Genome Sequences of Type Strains of Gordonibacter faecihominis, Paraeggerthella hongkongensis, Parvibacter caecicola,Slackia equolifaciens, Slackia faecicanis, and Slackia isoflavoniconvertens.</title>
        <authorList>
            <person name="Danylec N."/>
            <person name="Stoll D.A."/>
            <person name="Dotsch A."/>
            <person name="Huch M."/>
        </authorList>
    </citation>
    <scope>NUCLEOTIDE SEQUENCE</scope>
    <source>
        <strain evidence="3">DSM 16107</strain>
    </source>
</reference>
<gene>
    <name evidence="2" type="ORF">C1876_11340</name>
    <name evidence="3" type="ORF">DMP09_16960</name>
</gene>
<feature type="domain" description="TadE-like" evidence="1">
    <location>
        <begin position="3"/>
        <end position="39"/>
    </location>
</feature>
<comment type="caution">
    <text evidence="3">The sequence shown here is derived from an EMBL/GenBank/DDBJ whole genome shotgun (WGS) entry which is preliminary data.</text>
</comment>
<dbReference type="EMBL" id="PPTT01000019">
    <property type="protein sequence ID" value="RDB68023.1"/>
    <property type="molecule type" value="Genomic_DNA"/>
</dbReference>
<evidence type="ECO:0000313" key="2">
    <source>
        <dbReference type="EMBL" id="RDB68023.1"/>
    </source>
</evidence>
<evidence type="ECO:0000259" key="1">
    <source>
        <dbReference type="Pfam" id="PF07811"/>
    </source>
</evidence>
<sequence length="158" mass="17031">MVFVIALPLLLLFLFAVIDLGRTVFLSMALNDAAHAVCRTVSEQAGQSASESQMRQAAFEASPALDRDGLRLRIAVQYGELEDRAYAHRFYDEAAGRYDERVSHTRTRAVEVSVELEGAYLTPLGDALSGAAGEGAGRFVYRAQASGEADATVEGGSW</sequence>
<dbReference type="Proteomes" id="UP000253817">
    <property type="component" value="Unassembled WGS sequence"/>
</dbReference>
<evidence type="ECO:0000313" key="3">
    <source>
        <dbReference type="EMBL" id="RNM39183.1"/>
    </source>
</evidence>
<keyword evidence="4" id="KW-1185">Reference proteome</keyword>
<dbReference type="EMBL" id="QICC01000135">
    <property type="protein sequence ID" value="RNM39183.1"/>
    <property type="molecule type" value="Genomic_DNA"/>
</dbReference>
<dbReference type="OrthoDB" id="3176800at2"/>
<dbReference type="AlphaFoldDB" id="A0A3N0IQ91"/>